<organism evidence="4 5">
    <name type="scientific">Anaerosphaera multitolerans</name>
    <dbReference type="NCBI Taxonomy" id="2487351"/>
    <lineage>
        <taxon>Bacteria</taxon>
        <taxon>Bacillati</taxon>
        <taxon>Bacillota</taxon>
        <taxon>Tissierellia</taxon>
        <taxon>Tissierellales</taxon>
        <taxon>Peptoniphilaceae</taxon>
        <taxon>Anaerosphaera</taxon>
    </lineage>
</organism>
<evidence type="ECO:0000313" key="5">
    <source>
        <dbReference type="Proteomes" id="UP000288812"/>
    </source>
</evidence>
<dbReference type="InterPro" id="IPR001638">
    <property type="entry name" value="Solute-binding_3/MltF_N"/>
</dbReference>
<dbReference type="EMBL" id="RLIH01000007">
    <property type="protein sequence ID" value="RVU54699.1"/>
    <property type="molecule type" value="Genomic_DNA"/>
</dbReference>
<dbReference type="SMART" id="SM00062">
    <property type="entry name" value="PBPb"/>
    <property type="match status" value="1"/>
</dbReference>
<feature type="chain" id="PRO_5038545944" evidence="2">
    <location>
        <begin position="23"/>
        <end position="287"/>
    </location>
</feature>
<dbReference type="Pfam" id="PF00497">
    <property type="entry name" value="SBP_bac_3"/>
    <property type="match status" value="1"/>
</dbReference>
<dbReference type="Proteomes" id="UP000288812">
    <property type="component" value="Unassembled WGS sequence"/>
</dbReference>
<comment type="caution">
    <text evidence="4">The sequence shown here is derived from an EMBL/GenBank/DDBJ whole genome shotgun (WGS) entry which is preliminary data.</text>
</comment>
<feature type="signal peptide" evidence="2">
    <location>
        <begin position="1"/>
        <end position="22"/>
    </location>
</feature>
<protein>
    <submittedName>
        <fullName evidence="4">ABC transporter substrate-binding protein</fullName>
    </submittedName>
</protein>
<sequence>MRRFKKAGMLLLAISMSLSLVACSSSNKANTVEESDSGTGSAQVLKVGMECGYAPYNWTQQDDSNGAVKIEGSNEYAGGYDVEIAKKVADGLGRELVIVKTQWDGLPPAVQSDKIDVIMAGMSPTADRAEQIDFTAPYWVSDYVMIVQKGSEYENATSLEDFAGAKITGQLSTVHYDILDQIKGVDKQEAMEDFPQMRVALQSGVIDGYIAEMPEAMSIAMAMPELTAVYFEEGKGFEVKDNENTIAAGLKKGSDLKEQIDEVLNKLTEEDRQAIMEEAVKNQPAAN</sequence>
<dbReference type="PANTHER" id="PTHR35936:SF17">
    <property type="entry name" value="ARGININE-BINDING EXTRACELLULAR PROTEIN ARTP"/>
    <property type="match status" value="1"/>
</dbReference>
<dbReference type="RefSeq" id="WP_127724565.1">
    <property type="nucleotide sequence ID" value="NZ_RLIH01000007.1"/>
</dbReference>
<evidence type="ECO:0000256" key="2">
    <source>
        <dbReference type="SAM" id="SignalP"/>
    </source>
</evidence>
<dbReference type="Gene3D" id="3.40.190.10">
    <property type="entry name" value="Periplasmic binding protein-like II"/>
    <property type="match status" value="2"/>
</dbReference>
<reference evidence="4 5" key="1">
    <citation type="submission" date="2018-11" db="EMBL/GenBank/DDBJ databases">
        <title>Genome sequencing and assembly of Anaerosphaera sp. nov., GS7-6-2.</title>
        <authorList>
            <person name="Rettenmaier R."/>
            <person name="Liebl W."/>
            <person name="Zverlov V."/>
        </authorList>
    </citation>
    <scope>NUCLEOTIDE SEQUENCE [LARGE SCALE GENOMIC DNA]</scope>
    <source>
        <strain evidence="4 5">GS7-6-2</strain>
    </source>
</reference>
<gene>
    <name evidence="4" type="ORF">EF514_06240</name>
</gene>
<evidence type="ECO:0000313" key="4">
    <source>
        <dbReference type="EMBL" id="RVU54699.1"/>
    </source>
</evidence>
<dbReference type="AlphaFoldDB" id="A0A437S6Q2"/>
<proteinExistence type="predicted"/>
<dbReference type="PROSITE" id="PS51257">
    <property type="entry name" value="PROKAR_LIPOPROTEIN"/>
    <property type="match status" value="1"/>
</dbReference>
<accession>A0A437S6Q2</accession>
<feature type="domain" description="Solute-binding protein family 3/N-terminal" evidence="3">
    <location>
        <begin position="44"/>
        <end position="283"/>
    </location>
</feature>
<keyword evidence="1 2" id="KW-0732">Signal</keyword>
<evidence type="ECO:0000259" key="3">
    <source>
        <dbReference type="SMART" id="SM00062"/>
    </source>
</evidence>
<dbReference type="SUPFAM" id="SSF53850">
    <property type="entry name" value="Periplasmic binding protein-like II"/>
    <property type="match status" value="1"/>
</dbReference>
<evidence type="ECO:0000256" key="1">
    <source>
        <dbReference type="ARBA" id="ARBA00022729"/>
    </source>
</evidence>
<keyword evidence="5" id="KW-1185">Reference proteome</keyword>
<dbReference type="PANTHER" id="PTHR35936">
    <property type="entry name" value="MEMBRANE-BOUND LYTIC MUREIN TRANSGLYCOSYLASE F"/>
    <property type="match status" value="1"/>
</dbReference>
<dbReference type="OrthoDB" id="9811552at2"/>
<name>A0A437S6Q2_9FIRM</name>